<dbReference type="PANTHER" id="PTHR43265">
    <property type="entry name" value="ESTERASE ESTD"/>
    <property type="match status" value="1"/>
</dbReference>
<dbReference type="InterPro" id="IPR053145">
    <property type="entry name" value="AB_hydrolase_Est10"/>
</dbReference>
<accession>A0ABP3RJ02</accession>
<dbReference type="SUPFAM" id="SSF53474">
    <property type="entry name" value="alpha/beta-Hydrolases"/>
    <property type="match status" value="1"/>
</dbReference>
<reference evidence="4" key="1">
    <citation type="journal article" date="2019" name="Int. J. Syst. Evol. Microbiol.">
        <title>The Global Catalogue of Microorganisms (GCM) 10K type strain sequencing project: providing services to taxonomists for standard genome sequencing and annotation.</title>
        <authorList>
            <consortium name="The Broad Institute Genomics Platform"/>
            <consortium name="The Broad Institute Genome Sequencing Center for Infectious Disease"/>
            <person name="Wu L."/>
            <person name="Ma J."/>
        </authorList>
    </citation>
    <scope>NUCLEOTIDE SEQUENCE [LARGE SCALE GENOMIC DNA]</scope>
    <source>
        <strain evidence="4">JCM 15115</strain>
    </source>
</reference>
<keyword evidence="4" id="KW-1185">Reference proteome</keyword>
<feature type="chain" id="PRO_5045354440" evidence="1">
    <location>
        <begin position="26"/>
        <end position="326"/>
    </location>
</feature>
<dbReference type="InterPro" id="IPR022742">
    <property type="entry name" value="Hydrolase_4"/>
</dbReference>
<sequence>MHFKIFSTVMAAAFGLLMFPLNASAEMHETKRPNKSTIYWSLDMPEKSSGKVDLIVLMQGSGCEPTTRNKNMQMIRSAFGNFASLTVEKYGIHPNYQAKTEEGYFQNCPKAYHQNSTHDQRVADYLQVFKELADAKWWSGRFVLLGGSEGGDIAARVASRISANGVILISTGGGMTFGEQVKASILMDMEQNNVPVAQRPDIDALFEDVRENKNSDKMLFGYSYKYWANSIDYKALDDMLKINAPILLVHGSADTSAPVQSARQAVEAFQQKSRCNLTYWELSGHDHGMSDLKGQNHMNAILSQTSVWINNQLTADNISSCVTNSQ</sequence>
<dbReference type="Proteomes" id="UP001424441">
    <property type="component" value="Unassembled WGS sequence"/>
</dbReference>
<evidence type="ECO:0000313" key="4">
    <source>
        <dbReference type="Proteomes" id="UP001424441"/>
    </source>
</evidence>
<evidence type="ECO:0000313" key="3">
    <source>
        <dbReference type="EMBL" id="GAA0611473.1"/>
    </source>
</evidence>
<comment type="caution">
    <text evidence="3">The sequence shown here is derived from an EMBL/GenBank/DDBJ whole genome shotgun (WGS) entry which is preliminary data.</text>
</comment>
<dbReference type="InterPro" id="IPR029058">
    <property type="entry name" value="AB_hydrolase_fold"/>
</dbReference>
<name>A0ABP3RJ02_9HYPH</name>
<proteinExistence type="predicted"/>
<evidence type="ECO:0000256" key="1">
    <source>
        <dbReference type="SAM" id="SignalP"/>
    </source>
</evidence>
<keyword evidence="1" id="KW-0732">Signal</keyword>
<protein>
    <submittedName>
        <fullName evidence="3">Prolyl oligopeptidase family serine peptidase</fullName>
    </submittedName>
</protein>
<organism evidence="3 4">
    <name type="scientific">Paenochrobactrum glaciei</name>
    <dbReference type="NCBI Taxonomy" id="486407"/>
    <lineage>
        <taxon>Bacteria</taxon>
        <taxon>Pseudomonadati</taxon>
        <taxon>Pseudomonadota</taxon>
        <taxon>Alphaproteobacteria</taxon>
        <taxon>Hyphomicrobiales</taxon>
        <taxon>Brucellaceae</taxon>
        <taxon>Paenochrobactrum</taxon>
    </lineage>
</organism>
<feature type="domain" description="Serine aminopeptidase S33" evidence="2">
    <location>
        <begin position="118"/>
        <end position="282"/>
    </location>
</feature>
<feature type="signal peptide" evidence="1">
    <location>
        <begin position="1"/>
        <end position="25"/>
    </location>
</feature>
<evidence type="ECO:0000259" key="2">
    <source>
        <dbReference type="Pfam" id="PF12146"/>
    </source>
</evidence>
<dbReference type="Pfam" id="PF12146">
    <property type="entry name" value="Hydrolase_4"/>
    <property type="match status" value="1"/>
</dbReference>
<dbReference type="PANTHER" id="PTHR43265:SF1">
    <property type="entry name" value="ESTERASE ESTD"/>
    <property type="match status" value="1"/>
</dbReference>
<dbReference type="EMBL" id="BAAADE010000008">
    <property type="protein sequence ID" value="GAA0611473.1"/>
    <property type="molecule type" value="Genomic_DNA"/>
</dbReference>
<dbReference type="Gene3D" id="3.40.50.1820">
    <property type="entry name" value="alpha/beta hydrolase"/>
    <property type="match status" value="1"/>
</dbReference>
<gene>
    <name evidence="3" type="ORF">GCM10008943_28760</name>
</gene>